<organism evidence="2 3">
    <name type="scientific">Streptomyces tanashiensis</name>
    <dbReference type="NCBI Taxonomy" id="67367"/>
    <lineage>
        <taxon>Bacteria</taxon>
        <taxon>Bacillati</taxon>
        <taxon>Actinomycetota</taxon>
        <taxon>Actinomycetes</taxon>
        <taxon>Kitasatosporales</taxon>
        <taxon>Streptomycetaceae</taxon>
        <taxon>Streptomyces</taxon>
    </lineage>
</organism>
<feature type="transmembrane region" description="Helical" evidence="1">
    <location>
        <begin position="157"/>
        <end position="175"/>
    </location>
</feature>
<dbReference type="GeneID" id="95605453"/>
<name>A0ABY6RAN5_9ACTN</name>
<protein>
    <recommendedName>
        <fullName evidence="4">DUF4386 family protein</fullName>
    </recommendedName>
</protein>
<evidence type="ECO:0000313" key="2">
    <source>
        <dbReference type="EMBL" id="UZX26202.1"/>
    </source>
</evidence>
<dbReference type="RefSeq" id="WP_267260306.1">
    <property type="nucleotide sequence ID" value="NZ_CP084204.1"/>
</dbReference>
<reference evidence="2" key="1">
    <citation type="submission" date="2021-09" db="EMBL/GenBank/DDBJ databases">
        <title>Complete genome sequence and metabolic characterization of Streptomyces tanashiensis DSM 731 the producer of antibacterial Kalafungin and diverse secondary metabolites.</title>
        <authorList>
            <person name="Abbasi M.N."/>
            <person name="Anwar M.N."/>
            <person name="Alam K."/>
            <person name="Shoaib M."/>
            <person name="Lin Z."/>
            <person name="Hayat M."/>
            <person name="Ali M.I."/>
            <person name="Malik H.M.T."/>
            <person name="Ahmed I."/>
            <person name="Li A."/>
            <person name="Hailong Wang H."/>
            <person name="Zhang Y."/>
        </authorList>
    </citation>
    <scope>NUCLEOTIDE SEQUENCE</scope>
    <source>
        <strain evidence="2">Kala</strain>
    </source>
</reference>
<evidence type="ECO:0008006" key="4">
    <source>
        <dbReference type="Google" id="ProtNLM"/>
    </source>
</evidence>
<dbReference type="EMBL" id="CP084204">
    <property type="protein sequence ID" value="UZX26202.1"/>
    <property type="molecule type" value="Genomic_DNA"/>
</dbReference>
<feature type="transmembrane region" description="Helical" evidence="1">
    <location>
        <begin position="87"/>
        <end position="114"/>
    </location>
</feature>
<keyword evidence="1" id="KW-1133">Transmembrane helix</keyword>
<feature type="transmembrane region" description="Helical" evidence="1">
    <location>
        <begin position="12"/>
        <end position="34"/>
    </location>
</feature>
<gene>
    <name evidence="2" type="ORF">LDH80_38490</name>
</gene>
<keyword evidence="3" id="KW-1185">Reference proteome</keyword>
<accession>A0ABY6RAN5</accession>
<keyword evidence="1" id="KW-0472">Membrane</keyword>
<evidence type="ECO:0000313" key="3">
    <source>
        <dbReference type="Proteomes" id="UP001164506"/>
    </source>
</evidence>
<keyword evidence="1" id="KW-0812">Transmembrane</keyword>
<proteinExistence type="predicted"/>
<sequence length="212" mass="22281">MDRKHKRLTTPWAAGLAGMVFAILTATAIVLVRIALPSGVDGAEATVDAGQRSAVRTALELVPFAGIAFLWFMGALREHGGEREDKFVSTVFLGSGLVFVATLFGAAAAAWSVLDEGGQGSSFGRDVAYALLTTYAMRMAAVFVITTSTIGHRLGVLPRPLAVVGYLAGLTLLVVGANVPWSELVFPAWVLVLSLNILWSRRTAASQPAAPA</sequence>
<dbReference type="Proteomes" id="UP001164506">
    <property type="component" value="Chromosome"/>
</dbReference>
<evidence type="ECO:0000256" key="1">
    <source>
        <dbReference type="SAM" id="Phobius"/>
    </source>
</evidence>
<feature type="transmembrane region" description="Helical" evidence="1">
    <location>
        <begin position="54"/>
        <end position="75"/>
    </location>
</feature>
<feature type="transmembrane region" description="Helical" evidence="1">
    <location>
        <begin position="181"/>
        <end position="199"/>
    </location>
</feature>
<feature type="transmembrane region" description="Helical" evidence="1">
    <location>
        <begin position="126"/>
        <end position="145"/>
    </location>
</feature>